<dbReference type="PANTHER" id="PTHR11061">
    <property type="entry name" value="RNA M5U METHYLTRANSFERASE"/>
    <property type="match status" value="1"/>
</dbReference>
<dbReference type="PANTHER" id="PTHR11061:SF30">
    <property type="entry name" value="TRNA (URACIL(54)-C(5))-METHYLTRANSFERASE"/>
    <property type="match status" value="1"/>
</dbReference>
<keyword evidence="1" id="KW-0489">Methyltransferase</keyword>
<proteinExistence type="predicted"/>
<evidence type="ECO:0000256" key="3">
    <source>
        <dbReference type="ARBA" id="ARBA00022691"/>
    </source>
</evidence>
<dbReference type="GO" id="GO:0070475">
    <property type="term" value="P:rRNA base methylation"/>
    <property type="evidence" value="ECO:0007669"/>
    <property type="project" value="TreeGrafter"/>
</dbReference>
<accession>A0A6J6HIP1</accession>
<gene>
    <name evidence="4" type="ORF">UFOPK1852_00544</name>
</gene>
<name>A0A6J6HIP1_9ZZZZ</name>
<dbReference type="Pfam" id="PF05958">
    <property type="entry name" value="tRNA_U5-meth_tr"/>
    <property type="match status" value="1"/>
</dbReference>
<dbReference type="EMBL" id="CAEZUS010000065">
    <property type="protein sequence ID" value="CAB4608528.1"/>
    <property type="molecule type" value="Genomic_DNA"/>
</dbReference>
<dbReference type="InterPro" id="IPR030391">
    <property type="entry name" value="MeTrfase_TrmA_CS"/>
</dbReference>
<evidence type="ECO:0000313" key="4">
    <source>
        <dbReference type="EMBL" id="CAB4608528.1"/>
    </source>
</evidence>
<organism evidence="4">
    <name type="scientific">freshwater metagenome</name>
    <dbReference type="NCBI Taxonomy" id="449393"/>
    <lineage>
        <taxon>unclassified sequences</taxon>
        <taxon>metagenomes</taxon>
        <taxon>ecological metagenomes</taxon>
    </lineage>
</organism>
<keyword evidence="2" id="KW-0808">Transferase</keyword>
<dbReference type="PROSITE" id="PS01231">
    <property type="entry name" value="TRMA_2"/>
    <property type="match status" value="1"/>
</dbReference>
<evidence type="ECO:0000256" key="2">
    <source>
        <dbReference type="ARBA" id="ARBA00022679"/>
    </source>
</evidence>
<dbReference type="SUPFAM" id="SSF53335">
    <property type="entry name" value="S-adenosyl-L-methionine-dependent methyltransferases"/>
    <property type="match status" value="1"/>
</dbReference>
<keyword evidence="3" id="KW-0949">S-adenosyl-L-methionine</keyword>
<protein>
    <submittedName>
        <fullName evidence="4">Unannotated protein</fullName>
    </submittedName>
</protein>
<sequence>MNIYLGDVAKIMPRIGSADVVILDPPRDGAGQLALQQISALNPKQIVYVACDPAALARDSAFAKDLGWQLAKVRAFDLFPMTHHIEMVALFTRSAID</sequence>
<dbReference type="InterPro" id="IPR010280">
    <property type="entry name" value="U5_MeTrfase_fam"/>
</dbReference>
<dbReference type="AlphaFoldDB" id="A0A6J6HIP1"/>
<reference evidence="4" key="1">
    <citation type="submission" date="2020-05" db="EMBL/GenBank/DDBJ databases">
        <authorList>
            <person name="Chiriac C."/>
            <person name="Salcher M."/>
            <person name="Ghai R."/>
            <person name="Kavagutti S V."/>
        </authorList>
    </citation>
    <scope>NUCLEOTIDE SEQUENCE</scope>
</reference>
<dbReference type="GO" id="GO:0070041">
    <property type="term" value="F:rRNA (uridine-C5-)-methyltransferase activity"/>
    <property type="evidence" value="ECO:0007669"/>
    <property type="project" value="TreeGrafter"/>
</dbReference>
<dbReference type="InterPro" id="IPR029063">
    <property type="entry name" value="SAM-dependent_MTases_sf"/>
</dbReference>
<dbReference type="Gene3D" id="3.40.50.150">
    <property type="entry name" value="Vaccinia Virus protein VP39"/>
    <property type="match status" value="1"/>
</dbReference>
<evidence type="ECO:0000256" key="1">
    <source>
        <dbReference type="ARBA" id="ARBA00022603"/>
    </source>
</evidence>
<dbReference type="PROSITE" id="PS51687">
    <property type="entry name" value="SAM_MT_RNA_M5U"/>
    <property type="match status" value="1"/>
</dbReference>